<protein>
    <submittedName>
        <fullName evidence="7">26s protease regulatory</fullName>
    </submittedName>
</protein>
<dbReference type="Gene3D" id="1.10.8.60">
    <property type="match status" value="1"/>
</dbReference>
<accession>A0A061RCL4</accession>
<evidence type="ECO:0000313" key="7">
    <source>
        <dbReference type="EMBL" id="JAC68241.1"/>
    </source>
</evidence>
<name>A0A061RCL4_9CHLO</name>
<keyword evidence="5" id="KW-1133">Transmembrane helix</keyword>
<evidence type="ECO:0000259" key="6">
    <source>
        <dbReference type="SMART" id="SM00382"/>
    </source>
</evidence>
<evidence type="ECO:0000256" key="3">
    <source>
        <dbReference type="ARBA" id="ARBA00022840"/>
    </source>
</evidence>
<feature type="region of interest" description="Disordered" evidence="4">
    <location>
        <begin position="310"/>
        <end position="354"/>
    </location>
</feature>
<evidence type="ECO:0000256" key="2">
    <source>
        <dbReference type="ARBA" id="ARBA00022741"/>
    </source>
</evidence>
<keyword evidence="5" id="KW-0472">Membrane</keyword>
<gene>
    <name evidence="7" type="ORF">TSPGSL018_9190</name>
</gene>
<dbReference type="Pfam" id="PF00004">
    <property type="entry name" value="AAA"/>
    <property type="match status" value="1"/>
</dbReference>
<dbReference type="InterPro" id="IPR050221">
    <property type="entry name" value="26S_Proteasome_ATPase"/>
</dbReference>
<dbReference type="EMBL" id="GBEZ01018169">
    <property type="protein sequence ID" value="JAC68241.1"/>
    <property type="molecule type" value="Transcribed_RNA"/>
</dbReference>
<dbReference type="PANTHER" id="PTHR23073">
    <property type="entry name" value="26S PROTEASOME REGULATORY SUBUNIT"/>
    <property type="match status" value="1"/>
</dbReference>
<proteinExistence type="inferred from homology"/>
<dbReference type="InterPro" id="IPR027417">
    <property type="entry name" value="P-loop_NTPase"/>
</dbReference>
<evidence type="ECO:0000256" key="4">
    <source>
        <dbReference type="SAM" id="MobiDB-lite"/>
    </source>
</evidence>
<dbReference type="SMART" id="SM00382">
    <property type="entry name" value="AAA"/>
    <property type="match status" value="1"/>
</dbReference>
<dbReference type="InterPro" id="IPR003959">
    <property type="entry name" value="ATPase_AAA_core"/>
</dbReference>
<comment type="similarity">
    <text evidence="1">Belongs to the AAA ATPase family.</text>
</comment>
<dbReference type="GO" id="GO:0016887">
    <property type="term" value="F:ATP hydrolysis activity"/>
    <property type="evidence" value="ECO:0007669"/>
    <property type="project" value="InterPro"/>
</dbReference>
<sequence>METLLRLKRFPTCFSHLIPRHFASADSFFSRLYWAKATSGISYYSSLLPVLASVSLGPADVLRALFALETTAISTSRFWSAFNSRTANEERRKTNQSFHSGHFPFSSILSASAAATTTYITAVLCETSTDPEKSEPLGEKDLQEAASHVLDAWREVKQELFPGDVPLELGQRSPSLDGPKVRLLGDQLAVQVAMRPGADLTTVLLECAAALSPGQHARGGALAGSLRVRVRDSAVTRVLHLEPDPGQDGGFEDGGHQRPHLQIFIPLYAGSVDRESAPTIEYFKRGRLDSEDIRSIRGILRAATALPRGELLRRGPESSAPGRSKRAGRRPLTEEDLHASPPDSGLQGRSEAAGAVQKLQSMGAKVFPAQEVGSFSWDELAGYEAQKSTIEETLLLALQRPDVYERIARKTRAKFASNRPRAVLFEGPPGTGKTTSARIIASQASVPLVYVPLEAILSKYYGESERLLAEVFEASETLGGCIIFLDEVDSLATTRGADMHEATRRTLGVLLRQLDGFDASRRSVVIAATNRKADLDPALLSRFDASVFFGLPDAGARAQILGLYAKHLPEESLKQLAALTKGMSGRDLRDICEQAERRWASKVGSAPAPQATHLTPTEDNLVVLWTIGCLRILQLSLRAGHALFLHTIISLSLFLVMGCGHISSLLLSVYQRRAEVADVDTGSCCYWR</sequence>
<dbReference type="InterPro" id="IPR003593">
    <property type="entry name" value="AAA+_ATPase"/>
</dbReference>
<dbReference type="GO" id="GO:0005524">
    <property type="term" value="F:ATP binding"/>
    <property type="evidence" value="ECO:0007669"/>
    <property type="project" value="UniProtKB-KW"/>
</dbReference>
<reference evidence="7" key="1">
    <citation type="submission" date="2014-05" db="EMBL/GenBank/DDBJ databases">
        <title>The transcriptome of the halophilic microalga Tetraselmis sp. GSL018 isolated from the Great Salt Lake, Utah.</title>
        <authorList>
            <person name="Jinkerson R.E."/>
            <person name="D'Adamo S."/>
            <person name="Posewitz M.C."/>
        </authorList>
    </citation>
    <scope>NUCLEOTIDE SEQUENCE</scope>
    <source>
        <strain evidence="7">GSL018</strain>
    </source>
</reference>
<feature type="domain" description="AAA+ ATPase" evidence="6">
    <location>
        <begin position="419"/>
        <end position="553"/>
    </location>
</feature>
<dbReference type="GO" id="GO:0008233">
    <property type="term" value="F:peptidase activity"/>
    <property type="evidence" value="ECO:0007669"/>
    <property type="project" value="UniProtKB-KW"/>
</dbReference>
<evidence type="ECO:0000256" key="5">
    <source>
        <dbReference type="SAM" id="Phobius"/>
    </source>
</evidence>
<keyword evidence="5" id="KW-0812">Transmembrane</keyword>
<keyword evidence="2" id="KW-0547">Nucleotide-binding</keyword>
<dbReference type="Gene3D" id="3.40.50.300">
    <property type="entry name" value="P-loop containing nucleotide triphosphate hydrolases"/>
    <property type="match status" value="1"/>
</dbReference>
<dbReference type="AlphaFoldDB" id="A0A061RCL4"/>
<keyword evidence="7" id="KW-0378">Hydrolase</keyword>
<evidence type="ECO:0000256" key="1">
    <source>
        <dbReference type="ARBA" id="ARBA00006914"/>
    </source>
</evidence>
<organism evidence="7">
    <name type="scientific">Tetraselmis sp. GSL018</name>
    <dbReference type="NCBI Taxonomy" id="582737"/>
    <lineage>
        <taxon>Eukaryota</taxon>
        <taxon>Viridiplantae</taxon>
        <taxon>Chlorophyta</taxon>
        <taxon>core chlorophytes</taxon>
        <taxon>Chlorodendrophyceae</taxon>
        <taxon>Chlorodendrales</taxon>
        <taxon>Chlorodendraceae</taxon>
        <taxon>Tetraselmis</taxon>
    </lineage>
</organism>
<feature type="transmembrane region" description="Helical" evidence="5">
    <location>
        <begin position="643"/>
        <end position="667"/>
    </location>
</feature>
<dbReference type="GO" id="GO:0006508">
    <property type="term" value="P:proteolysis"/>
    <property type="evidence" value="ECO:0007669"/>
    <property type="project" value="UniProtKB-KW"/>
</dbReference>
<keyword evidence="7" id="KW-0645">Protease</keyword>
<dbReference type="SUPFAM" id="SSF52540">
    <property type="entry name" value="P-loop containing nucleoside triphosphate hydrolases"/>
    <property type="match status" value="1"/>
</dbReference>
<keyword evidence="3" id="KW-0067">ATP-binding</keyword>